<evidence type="ECO:0000256" key="1">
    <source>
        <dbReference type="SAM" id="MobiDB-lite"/>
    </source>
</evidence>
<accession>A0ABP6QHE0</accession>
<dbReference type="Proteomes" id="UP001501237">
    <property type="component" value="Unassembled WGS sequence"/>
</dbReference>
<reference evidence="3" key="1">
    <citation type="journal article" date="2019" name="Int. J. Syst. Evol. Microbiol.">
        <title>The Global Catalogue of Microorganisms (GCM) 10K type strain sequencing project: providing services to taxonomists for standard genome sequencing and annotation.</title>
        <authorList>
            <consortium name="The Broad Institute Genomics Platform"/>
            <consortium name="The Broad Institute Genome Sequencing Center for Infectious Disease"/>
            <person name="Wu L."/>
            <person name="Ma J."/>
        </authorList>
    </citation>
    <scope>NUCLEOTIDE SEQUENCE [LARGE SCALE GENOMIC DNA]</scope>
    <source>
        <strain evidence="3">JCM 9377</strain>
    </source>
</reference>
<evidence type="ECO:0008006" key="4">
    <source>
        <dbReference type="Google" id="ProtNLM"/>
    </source>
</evidence>
<proteinExistence type="predicted"/>
<dbReference type="EMBL" id="BAAAUV010000013">
    <property type="protein sequence ID" value="GAA3222975.1"/>
    <property type="molecule type" value="Genomic_DNA"/>
</dbReference>
<feature type="region of interest" description="Disordered" evidence="1">
    <location>
        <begin position="1"/>
        <end position="24"/>
    </location>
</feature>
<sequence>MKQPTPPKKPLKPCGSCGAQNEASNTRCRNCQLPLAKKLSPAQRAEAKRVADAAYIARLVAEAPLPTTEQGLRLIGHLTWGDAPARKSA</sequence>
<evidence type="ECO:0000313" key="2">
    <source>
        <dbReference type="EMBL" id="GAA3222975.1"/>
    </source>
</evidence>
<protein>
    <recommendedName>
        <fullName evidence="4">Zinc ribbon domain-containing protein</fullName>
    </recommendedName>
</protein>
<comment type="caution">
    <text evidence="2">The sequence shown here is derived from an EMBL/GenBank/DDBJ whole genome shotgun (WGS) entry which is preliminary data.</text>
</comment>
<organism evidence="2 3">
    <name type="scientific">Actinocorallia longicatena</name>
    <dbReference type="NCBI Taxonomy" id="111803"/>
    <lineage>
        <taxon>Bacteria</taxon>
        <taxon>Bacillati</taxon>
        <taxon>Actinomycetota</taxon>
        <taxon>Actinomycetes</taxon>
        <taxon>Streptosporangiales</taxon>
        <taxon>Thermomonosporaceae</taxon>
        <taxon>Actinocorallia</taxon>
    </lineage>
</organism>
<gene>
    <name evidence="2" type="ORF">GCM10010468_49140</name>
</gene>
<dbReference type="RefSeq" id="WP_344832434.1">
    <property type="nucleotide sequence ID" value="NZ_BAAAUV010000013.1"/>
</dbReference>
<name>A0ABP6QHE0_9ACTN</name>
<keyword evidence="3" id="KW-1185">Reference proteome</keyword>
<evidence type="ECO:0000313" key="3">
    <source>
        <dbReference type="Proteomes" id="UP001501237"/>
    </source>
</evidence>